<keyword evidence="5 7" id="KW-0496">Mitochondrion</keyword>
<sequence length="388" mass="43181">MASLRAQRARLSHFPTQTPYLPISLPLTSRLQLLQPQLNLRYSSHSPGHGHSKSHTRPSSSAQPTEKRTVPSTTSTSSIPLSDDINPPPSTRPADLALPDSLPDTAPAADKVKRYFSIGRAYLSFYKTGLKNVYHNYRASLPIRRSLGIPANLPTAPPLQAFYAQTKSKKKNADTQILETKTSRSTFQLLHRAAHDVRRMIPFSIILIVCGELTPLLVLAFGNAVTPYTCRVPRQIEKERSQRLSRKTAALSAHAAAVDGSITAPRAGSDEEMRVISQFVNKDWVERASEAEVLRACAVLGLAKTHERPSFLVGLLYRRRLRGFVKYLALDDELMRKCGGVSALEAVEVRVAVEERAGFGVADGEEGWQAERVQRRWLEKWLERGKDD</sequence>
<feature type="domain" description="Letm1 RBD" evidence="10">
    <location>
        <begin position="215"/>
        <end position="388"/>
    </location>
</feature>
<name>A0ABR4J9P7_9EURO</name>
<keyword evidence="4 9" id="KW-1133">Transmembrane helix</keyword>
<feature type="transmembrane region" description="Helical" evidence="9">
    <location>
        <begin position="200"/>
        <end position="221"/>
    </location>
</feature>
<evidence type="ECO:0000256" key="3">
    <source>
        <dbReference type="ARBA" id="ARBA00022792"/>
    </source>
</evidence>
<dbReference type="PROSITE" id="PS51758">
    <property type="entry name" value="LETM1_RBD"/>
    <property type="match status" value="1"/>
</dbReference>
<evidence type="ECO:0000259" key="10">
    <source>
        <dbReference type="PROSITE" id="PS51758"/>
    </source>
</evidence>
<evidence type="ECO:0000256" key="5">
    <source>
        <dbReference type="ARBA" id="ARBA00023128"/>
    </source>
</evidence>
<evidence type="ECO:0000256" key="9">
    <source>
        <dbReference type="SAM" id="Phobius"/>
    </source>
</evidence>
<evidence type="ECO:0000256" key="4">
    <source>
        <dbReference type="ARBA" id="ARBA00022989"/>
    </source>
</evidence>
<evidence type="ECO:0000256" key="8">
    <source>
        <dbReference type="SAM" id="MobiDB-lite"/>
    </source>
</evidence>
<comment type="caution">
    <text evidence="11">The sequence shown here is derived from an EMBL/GenBank/DDBJ whole genome shotgun (WGS) entry which is preliminary data.</text>
</comment>
<keyword evidence="3" id="KW-0999">Mitochondrion inner membrane</keyword>
<keyword evidence="12" id="KW-1185">Reference proteome</keyword>
<evidence type="ECO:0000313" key="12">
    <source>
        <dbReference type="Proteomes" id="UP001610446"/>
    </source>
</evidence>
<keyword evidence="6 9" id="KW-0472">Membrane</keyword>
<comment type="subcellular location">
    <subcellularLocation>
        <location evidence="1">Mitochondrion inner membrane</location>
        <topology evidence="1">Single-pass membrane protein</topology>
    </subcellularLocation>
</comment>
<gene>
    <name evidence="11" type="ORF">BJY01DRAFT_52416</name>
</gene>
<evidence type="ECO:0000256" key="1">
    <source>
        <dbReference type="ARBA" id="ARBA00004434"/>
    </source>
</evidence>
<evidence type="ECO:0000256" key="7">
    <source>
        <dbReference type="PROSITE-ProRule" id="PRU01094"/>
    </source>
</evidence>
<protein>
    <recommendedName>
        <fullName evidence="10">Letm1 RBD domain-containing protein</fullName>
    </recommendedName>
</protein>
<evidence type="ECO:0000313" key="11">
    <source>
        <dbReference type="EMBL" id="KAL2836784.1"/>
    </source>
</evidence>
<keyword evidence="2 9" id="KW-0812">Transmembrane</keyword>
<proteinExistence type="predicted"/>
<dbReference type="EMBL" id="JBFXLU010000172">
    <property type="protein sequence ID" value="KAL2836784.1"/>
    <property type="molecule type" value="Genomic_DNA"/>
</dbReference>
<dbReference type="PANTHER" id="PTHR14009:SF6">
    <property type="entry name" value="LETM1 RBD DOMAIN-CONTAINING PROTEIN"/>
    <property type="match status" value="1"/>
</dbReference>
<organism evidence="11 12">
    <name type="scientific">Aspergillus pseudoustus</name>
    <dbReference type="NCBI Taxonomy" id="1810923"/>
    <lineage>
        <taxon>Eukaryota</taxon>
        <taxon>Fungi</taxon>
        <taxon>Dikarya</taxon>
        <taxon>Ascomycota</taxon>
        <taxon>Pezizomycotina</taxon>
        <taxon>Eurotiomycetes</taxon>
        <taxon>Eurotiomycetidae</taxon>
        <taxon>Eurotiales</taxon>
        <taxon>Aspergillaceae</taxon>
        <taxon>Aspergillus</taxon>
        <taxon>Aspergillus subgen. Nidulantes</taxon>
    </lineage>
</organism>
<accession>A0ABR4J9P7</accession>
<dbReference type="Proteomes" id="UP001610446">
    <property type="component" value="Unassembled WGS sequence"/>
</dbReference>
<dbReference type="InterPro" id="IPR044202">
    <property type="entry name" value="LETM1/MDM38-like"/>
</dbReference>
<dbReference type="InterPro" id="IPR033122">
    <property type="entry name" value="LETM1-like_RBD"/>
</dbReference>
<evidence type="ECO:0000256" key="6">
    <source>
        <dbReference type="ARBA" id="ARBA00023136"/>
    </source>
</evidence>
<evidence type="ECO:0000256" key="2">
    <source>
        <dbReference type="ARBA" id="ARBA00022692"/>
    </source>
</evidence>
<dbReference type="PANTHER" id="PTHR14009">
    <property type="entry name" value="LEUCINE ZIPPER-EF-HAND CONTAINING TRANSMEMBRANE PROTEIN"/>
    <property type="match status" value="1"/>
</dbReference>
<reference evidence="11 12" key="1">
    <citation type="submission" date="2024-07" db="EMBL/GenBank/DDBJ databases">
        <title>Section-level genome sequencing and comparative genomics of Aspergillus sections Usti and Cavernicolus.</title>
        <authorList>
            <consortium name="Lawrence Berkeley National Laboratory"/>
            <person name="Nybo J.L."/>
            <person name="Vesth T.C."/>
            <person name="Theobald S."/>
            <person name="Frisvad J.C."/>
            <person name="Larsen T.O."/>
            <person name="Kjaerboelling I."/>
            <person name="Rothschild-Mancinelli K."/>
            <person name="Lyhne E.K."/>
            <person name="Kogle M.E."/>
            <person name="Barry K."/>
            <person name="Clum A."/>
            <person name="Na H."/>
            <person name="Ledsgaard L."/>
            <person name="Lin J."/>
            <person name="Lipzen A."/>
            <person name="Kuo A."/>
            <person name="Riley R."/>
            <person name="Mondo S."/>
            <person name="Labutti K."/>
            <person name="Haridas S."/>
            <person name="Pangalinan J."/>
            <person name="Salamov A.A."/>
            <person name="Simmons B.A."/>
            <person name="Magnuson J.K."/>
            <person name="Chen J."/>
            <person name="Drula E."/>
            <person name="Henrissat B."/>
            <person name="Wiebenga A."/>
            <person name="Lubbers R.J."/>
            <person name="Gomes A.C."/>
            <person name="Makela M.R."/>
            <person name="Stajich J."/>
            <person name="Grigoriev I.V."/>
            <person name="Mortensen U.H."/>
            <person name="De Vries R.P."/>
            <person name="Baker S.E."/>
            <person name="Andersen M.R."/>
        </authorList>
    </citation>
    <scope>NUCLEOTIDE SEQUENCE [LARGE SCALE GENOMIC DNA]</scope>
    <source>
        <strain evidence="11 12">CBS 123904</strain>
    </source>
</reference>
<feature type="region of interest" description="Disordered" evidence="8">
    <location>
        <begin position="41"/>
        <end position="102"/>
    </location>
</feature>